<evidence type="ECO:0000256" key="1">
    <source>
        <dbReference type="SAM" id="Phobius"/>
    </source>
</evidence>
<proteinExistence type="predicted"/>
<protein>
    <submittedName>
        <fullName evidence="2">Uncharacterized protein</fullName>
    </submittedName>
</protein>
<reference evidence="3" key="1">
    <citation type="submission" date="2016-05" db="EMBL/GenBank/DDBJ databases">
        <title>Comparative genomics of biotechnologically important yeasts.</title>
        <authorList>
            <consortium name="DOE Joint Genome Institute"/>
            <person name="Riley R."/>
            <person name="Haridas S."/>
            <person name="Wolfe K.H."/>
            <person name="Lopes M.R."/>
            <person name="Hittinger C.T."/>
            <person name="Goker M."/>
            <person name="Salamov A."/>
            <person name="Wisecaver J."/>
            <person name="Long T.M."/>
            <person name="Aerts A.L."/>
            <person name="Barry K."/>
            <person name="Choi C."/>
            <person name="Clum A."/>
            <person name="Coughlan A.Y."/>
            <person name="Deshpande S."/>
            <person name="Douglass A.P."/>
            <person name="Hanson S.J."/>
            <person name="Klenk H.-P."/>
            <person name="Labutti K."/>
            <person name="Lapidus A."/>
            <person name="Lindquist E."/>
            <person name="Lipzen A."/>
            <person name="Meier-Kolthoff J.P."/>
            <person name="Ohm R.A."/>
            <person name="Otillar R.P."/>
            <person name="Pangilinan J."/>
            <person name="Peng Y."/>
            <person name="Rokas A."/>
            <person name="Rosa C.A."/>
            <person name="Scheuner C."/>
            <person name="Sibirny A.A."/>
            <person name="Slot J.C."/>
            <person name="Stielow J.B."/>
            <person name="Sun H."/>
            <person name="Kurtzman C.P."/>
            <person name="Blackwell M."/>
            <person name="Grigoriev I.V."/>
            <person name="Jeffries T.W."/>
        </authorList>
    </citation>
    <scope>NUCLEOTIDE SEQUENCE [LARGE SCALE GENOMIC DNA]</scope>
    <source>
        <strain evidence="3">NRRL Y-1933</strain>
    </source>
</reference>
<sequence>MAKSAPTATEDCSSDTRPLFFCWVCNAARGIGCGVWVRTRSRPLPTLHYILYLLSLLTLTTYSHYLLSLLTHYLLSLLTHYLVSLSYCLTT</sequence>
<dbReference type="RefSeq" id="XP_020078064.1">
    <property type="nucleotide sequence ID" value="XM_020220904.1"/>
</dbReference>
<keyword evidence="1" id="KW-0472">Membrane</keyword>
<dbReference type="GeneID" id="30995454"/>
<dbReference type="EMBL" id="KV454539">
    <property type="protein sequence ID" value="ODV68997.1"/>
    <property type="molecule type" value="Genomic_DNA"/>
</dbReference>
<keyword evidence="1" id="KW-0812">Transmembrane</keyword>
<name>A0A1E4RP07_9ASCO</name>
<dbReference type="AlphaFoldDB" id="A0A1E4RP07"/>
<evidence type="ECO:0000313" key="2">
    <source>
        <dbReference type="EMBL" id="ODV68997.1"/>
    </source>
</evidence>
<evidence type="ECO:0000313" key="3">
    <source>
        <dbReference type="Proteomes" id="UP000095085"/>
    </source>
</evidence>
<feature type="transmembrane region" description="Helical" evidence="1">
    <location>
        <begin position="49"/>
        <end position="67"/>
    </location>
</feature>
<keyword evidence="3" id="KW-1185">Reference proteome</keyword>
<dbReference type="Proteomes" id="UP000095085">
    <property type="component" value="Unassembled WGS sequence"/>
</dbReference>
<gene>
    <name evidence="2" type="ORF">HYPBUDRAFT_152227</name>
</gene>
<accession>A0A1E4RP07</accession>
<keyword evidence="1" id="KW-1133">Transmembrane helix</keyword>
<organism evidence="2 3">
    <name type="scientific">Hyphopichia burtonii NRRL Y-1933</name>
    <dbReference type="NCBI Taxonomy" id="984485"/>
    <lineage>
        <taxon>Eukaryota</taxon>
        <taxon>Fungi</taxon>
        <taxon>Dikarya</taxon>
        <taxon>Ascomycota</taxon>
        <taxon>Saccharomycotina</taxon>
        <taxon>Pichiomycetes</taxon>
        <taxon>Debaryomycetaceae</taxon>
        <taxon>Hyphopichia</taxon>
    </lineage>
</organism>